<evidence type="ECO:0000313" key="3">
    <source>
        <dbReference type="EMBL" id="ETM01874.1"/>
    </source>
</evidence>
<accession>W2HLK2</accession>
<evidence type="ECO:0000313" key="4">
    <source>
        <dbReference type="Proteomes" id="UP000053864"/>
    </source>
</evidence>
<gene>
    <name evidence="1" type="ORF">L915_01639</name>
    <name evidence="2" type="ORF">L916_01614</name>
    <name evidence="3" type="ORF">L917_01579</name>
</gene>
<name>W2HLK2_PHYNI</name>
<dbReference type="Proteomes" id="UP000054423">
    <property type="component" value="Unassembled WGS sequence"/>
</dbReference>
<dbReference type="EMBL" id="KI677578">
    <property type="protein sequence ID" value="ETM01874.1"/>
    <property type="molecule type" value="Genomic_DNA"/>
</dbReference>
<dbReference type="Proteomes" id="UP000053864">
    <property type="component" value="Unassembled WGS sequence"/>
</dbReference>
<dbReference type="EMBL" id="KI670794">
    <property type="protein sequence ID" value="ETL48816.1"/>
    <property type="molecule type" value="Genomic_DNA"/>
</dbReference>
<evidence type="ECO:0000313" key="2">
    <source>
        <dbReference type="EMBL" id="ETL48816.1"/>
    </source>
</evidence>
<sequence length="36" mass="3844">MGLCPYDFPMTSTRIATCIDASPLRIVTICTGDHGS</sequence>
<proteinExistence type="predicted"/>
<protein>
    <submittedName>
        <fullName evidence="1">Uncharacterized protein</fullName>
    </submittedName>
</protein>
<evidence type="ECO:0000313" key="1">
    <source>
        <dbReference type="EMBL" id="ETK95430.1"/>
    </source>
</evidence>
<dbReference type="Proteomes" id="UP000053236">
    <property type="component" value="Unassembled WGS sequence"/>
</dbReference>
<reference evidence="3" key="1">
    <citation type="submission" date="2013-11" db="EMBL/GenBank/DDBJ databases">
        <title>The Genome Sequence of Phytophthora parasitica CHvinca01.</title>
        <authorList>
            <consortium name="The Broad Institute Genomics Platform"/>
            <person name="Russ C."/>
            <person name="Tyler B."/>
            <person name="Panabieres F."/>
            <person name="Shan W."/>
            <person name="Tripathy S."/>
            <person name="Grunwald N."/>
            <person name="Machado M."/>
            <person name="Johnson C.S."/>
            <person name="Arredondo F."/>
            <person name="Hong C."/>
            <person name="Coffey M."/>
            <person name="Young S.K."/>
            <person name="Zeng Q."/>
            <person name="Gargeya S."/>
            <person name="Fitzgerald M."/>
            <person name="Abouelleil A."/>
            <person name="Alvarado L."/>
            <person name="Chapman S.B."/>
            <person name="Gainer-Dewar J."/>
            <person name="Goldberg J."/>
            <person name="Griggs A."/>
            <person name="Gujja S."/>
            <person name="Hansen M."/>
            <person name="Howarth C."/>
            <person name="Imamovic A."/>
            <person name="Ireland A."/>
            <person name="Larimer J."/>
            <person name="McCowan C."/>
            <person name="Murphy C."/>
            <person name="Pearson M."/>
            <person name="Poon T.W."/>
            <person name="Priest M."/>
            <person name="Roberts A."/>
            <person name="Saif S."/>
            <person name="Shea T."/>
            <person name="Sykes S."/>
            <person name="Wortman J."/>
            <person name="Nusbaum C."/>
            <person name="Birren B."/>
        </authorList>
    </citation>
    <scope>NUCLEOTIDE SEQUENCE [LARGE SCALE GENOMIC DNA]</scope>
    <source>
        <strain evidence="3">CHvinca01</strain>
    </source>
</reference>
<dbReference type="OrthoDB" id="6132182at2759"/>
<organism evidence="1">
    <name type="scientific">Phytophthora nicotianae</name>
    <name type="common">Potato buckeye rot agent</name>
    <name type="synonym">Phytophthora parasitica</name>
    <dbReference type="NCBI Taxonomy" id="4792"/>
    <lineage>
        <taxon>Eukaryota</taxon>
        <taxon>Sar</taxon>
        <taxon>Stramenopiles</taxon>
        <taxon>Oomycota</taxon>
        <taxon>Peronosporomycetes</taxon>
        <taxon>Peronosporales</taxon>
        <taxon>Peronosporaceae</taxon>
        <taxon>Phytophthora</taxon>
    </lineage>
</organism>
<dbReference type="EMBL" id="KI684320">
    <property type="protein sequence ID" value="ETK95430.1"/>
    <property type="molecule type" value="Genomic_DNA"/>
</dbReference>
<reference evidence="2 4" key="3">
    <citation type="submission" date="2013-11" db="EMBL/GenBank/DDBJ databases">
        <title>The Genome Sequence of Phytophthora parasitica CJ05E6.</title>
        <authorList>
            <consortium name="The Broad Institute Genomics Platform"/>
            <person name="Russ C."/>
            <person name="Tyler B."/>
            <person name="Panabieres F."/>
            <person name="Shan W."/>
            <person name="Tripathy S."/>
            <person name="Grunwald N."/>
            <person name="Machado M."/>
            <person name="Johnson C.S."/>
            <person name="Arredondo F."/>
            <person name="Hong C."/>
            <person name="Coffey M."/>
            <person name="Young S.K."/>
            <person name="Zeng Q."/>
            <person name="Gargeya S."/>
            <person name="Fitzgerald M."/>
            <person name="Abouelleil A."/>
            <person name="Alvarado L."/>
            <person name="Chapman S.B."/>
            <person name="Gainer-Dewar J."/>
            <person name="Goldberg J."/>
            <person name="Griggs A."/>
            <person name="Gujja S."/>
            <person name="Hansen M."/>
            <person name="Howarth C."/>
            <person name="Imamovic A."/>
            <person name="Ireland A."/>
            <person name="Larimer J."/>
            <person name="McCowan C."/>
            <person name="Murphy C."/>
            <person name="Pearson M."/>
            <person name="Poon T.W."/>
            <person name="Priest M."/>
            <person name="Roberts A."/>
            <person name="Saif S."/>
            <person name="Shea T."/>
            <person name="Sykes S."/>
            <person name="Wortman J."/>
            <person name="Nusbaum C."/>
            <person name="Birren B."/>
        </authorList>
    </citation>
    <scope>NUCLEOTIDE SEQUENCE [LARGE SCALE GENOMIC DNA]</scope>
    <source>
        <strain evidence="2 4">CJ05E6</strain>
    </source>
</reference>
<reference evidence="1" key="2">
    <citation type="submission" date="2013-11" db="EMBL/GenBank/DDBJ databases">
        <title>The Genome Sequence of Phytophthora parasitica CJ02B3.</title>
        <authorList>
            <consortium name="The Broad Institute Genomics Platform"/>
            <person name="Russ C."/>
            <person name="Tyler B."/>
            <person name="Panabieres F."/>
            <person name="Shan W."/>
            <person name="Tripathy S."/>
            <person name="Grunwald N."/>
            <person name="Machado M."/>
            <person name="Johnson C.S."/>
            <person name="Arredondo F."/>
            <person name="Hong C."/>
            <person name="Coffey M."/>
            <person name="Young S.K."/>
            <person name="Zeng Q."/>
            <person name="Gargeya S."/>
            <person name="Fitzgerald M."/>
            <person name="Abouelleil A."/>
            <person name="Alvarado L."/>
            <person name="Chapman S.B."/>
            <person name="Gainer-Dewar J."/>
            <person name="Goldberg J."/>
            <person name="Griggs A."/>
            <person name="Gujja S."/>
            <person name="Hansen M."/>
            <person name="Howarth C."/>
            <person name="Imamovic A."/>
            <person name="Ireland A."/>
            <person name="Larimer J."/>
            <person name="McCowan C."/>
            <person name="Murphy C."/>
            <person name="Pearson M."/>
            <person name="Poon T.W."/>
            <person name="Priest M."/>
            <person name="Roberts A."/>
            <person name="Saif S."/>
            <person name="Shea T."/>
            <person name="Sykes S."/>
            <person name="Wortman J."/>
            <person name="Nusbaum C."/>
            <person name="Birren B."/>
        </authorList>
    </citation>
    <scope>NUCLEOTIDE SEQUENCE [LARGE SCALE GENOMIC DNA]</scope>
    <source>
        <strain evidence="1">CJ02B3</strain>
    </source>
</reference>
<dbReference type="AlphaFoldDB" id="W2HLK2"/>